<sequence length="13" mass="1418">MAWSQYCGAGKDT</sequence>
<organism evidence="1">
    <name type="scientific">Arundo donax</name>
    <name type="common">Giant reed</name>
    <name type="synonym">Donax arundinaceus</name>
    <dbReference type="NCBI Taxonomy" id="35708"/>
    <lineage>
        <taxon>Eukaryota</taxon>
        <taxon>Viridiplantae</taxon>
        <taxon>Streptophyta</taxon>
        <taxon>Embryophyta</taxon>
        <taxon>Tracheophyta</taxon>
        <taxon>Spermatophyta</taxon>
        <taxon>Magnoliopsida</taxon>
        <taxon>Liliopsida</taxon>
        <taxon>Poales</taxon>
        <taxon>Poaceae</taxon>
        <taxon>PACMAD clade</taxon>
        <taxon>Arundinoideae</taxon>
        <taxon>Arundineae</taxon>
        <taxon>Arundo</taxon>
    </lineage>
</organism>
<accession>A0A0A8Y7N2</accession>
<protein>
    <submittedName>
        <fullName evidence="1">Uncharacterized protein</fullName>
    </submittedName>
</protein>
<name>A0A0A8Y7N2_ARUDO</name>
<proteinExistence type="predicted"/>
<evidence type="ECO:0000313" key="1">
    <source>
        <dbReference type="EMBL" id="JAD19697.1"/>
    </source>
</evidence>
<dbReference type="EMBL" id="GBRH01278198">
    <property type="protein sequence ID" value="JAD19697.1"/>
    <property type="molecule type" value="Transcribed_RNA"/>
</dbReference>
<reference evidence="1" key="2">
    <citation type="journal article" date="2015" name="Data Brief">
        <title>Shoot transcriptome of the giant reed, Arundo donax.</title>
        <authorList>
            <person name="Barrero R.A."/>
            <person name="Guerrero F.D."/>
            <person name="Moolhuijzen P."/>
            <person name="Goolsby J.A."/>
            <person name="Tidwell J."/>
            <person name="Bellgard S.E."/>
            <person name="Bellgard M.I."/>
        </authorList>
    </citation>
    <scope>NUCLEOTIDE SEQUENCE</scope>
    <source>
        <tissue evidence="1">Shoot tissue taken approximately 20 cm above the soil surface</tissue>
    </source>
</reference>
<reference evidence="1" key="1">
    <citation type="submission" date="2014-09" db="EMBL/GenBank/DDBJ databases">
        <authorList>
            <person name="Magalhaes I.L.F."/>
            <person name="Oliveira U."/>
            <person name="Santos F.R."/>
            <person name="Vidigal T.H.D.A."/>
            <person name="Brescovit A.D."/>
            <person name="Santos A.J."/>
        </authorList>
    </citation>
    <scope>NUCLEOTIDE SEQUENCE</scope>
    <source>
        <tissue evidence="1">Shoot tissue taken approximately 20 cm above the soil surface</tissue>
    </source>
</reference>